<dbReference type="Gene3D" id="3.30.40.10">
    <property type="entry name" value="Zinc/RING finger domain, C3HC4 (zinc finger)"/>
    <property type="match status" value="1"/>
</dbReference>
<dbReference type="GO" id="GO:0006367">
    <property type="term" value="P:transcription initiation at RNA polymerase II promoter"/>
    <property type="evidence" value="ECO:0000318"/>
    <property type="project" value="GO_Central"/>
</dbReference>
<evidence type="ECO:0000256" key="1">
    <source>
        <dbReference type="ARBA" id="ARBA00008947"/>
    </source>
</evidence>
<dbReference type="GO" id="GO:0005673">
    <property type="term" value="C:transcription factor TFIIE complex"/>
    <property type="evidence" value="ECO:0000318"/>
    <property type="project" value="GO_Central"/>
</dbReference>
<dbReference type="PANTHER" id="PTHR13097">
    <property type="entry name" value="TRANSCRIPTION INITIATION FACTOR IIE, ALPHA SUBUNIT"/>
    <property type="match status" value="1"/>
</dbReference>
<evidence type="ECO:0000256" key="2">
    <source>
        <dbReference type="ARBA" id="ARBA00023015"/>
    </source>
</evidence>
<comment type="similarity">
    <text evidence="1">Belongs to the TFIIE alpha subunit family.</text>
</comment>
<evidence type="ECO:0000256" key="4">
    <source>
        <dbReference type="SAM" id="MobiDB-lite"/>
    </source>
</evidence>
<dbReference type="InterPro" id="IPR002853">
    <property type="entry name" value="TFIIE_asu"/>
</dbReference>
<dbReference type="InterPro" id="IPR024550">
    <property type="entry name" value="TFIIEa/SarR/Rpc3_HTH_dom"/>
</dbReference>
<dbReference type="SMART" id="SM00531">
    <property type="entry name" value="TFIIE"/>
    <property type="match status" value="1"/>
</dbReference>
<evidence type="ECO:0000256" key="3">
    <source>
        <dbReference type="ARBA" id="ARBA00023163"/>
    </source>
</evidence>
<dbReference type="SUPFAM" id="SSF57783">
    <property type="entry name" value="Zinc beta-ribbon"/>
    <property type="match status" value="1"/>
</dbReference>
<dbReference type="InterPro" id="IPR039997">
    <property type="entry name" value="TFE"/>
</dbReference>
<dbReference type="GO" id="GO:0008270">
    <property type="term" value="F:zinc ion binding"/>
    <property type="evidence" value="ECO:0007669"/>
    <property type="project" value="UniProtKB-KW"/>
</dbReference>
<dbReference type="InParanoid" id="F6RRS1"/>
<feature type="compositionally biased region" description="Polar residues" evidence="4">
    <location>
        <begin position="226"/>
        <end position="242"/>
    </location>
</feature>
<dbReference type="InterPro" id="IPR021600">
    <property type="entry name" value="TFIIE_asu_C"/>
</dbReference>
<dbReference type="Proteomes" id="UP000008144">
    <property type="component" value="Unassembled WGS sequence"/>
</dbReference>
<reference evidence="6" key="3">
    <citation type="submission" date="2025-09" db="UniProtKB">
        <authorList>
            <consortium name="Ensembl"/>
        </authorList>
    </citation>
    <scope>IDENTIFICATION</scope>
</reference>
<dbReference type="AlphaFoldDB" id="F6RRS1"/>
<dbReference type="PANTHER" id="PTHR13097:SF7">
    <property type="entry name" value="GENERAL TRANSCRIPTION FACTOR IIE SUBUNIT 1"/>
    <property type="match status" value="1"/>
</dbReference>
<gene>
    <name evidence="6" type="primary">LOC100175005</name>
</gene>
<dbReference type="InterPro" id="IPR013083">
    <property type="entry name" value="Znf_RING/FYVE/PHD"/>
</dbReference>
<keyword evidence="7" id="KW-1185">Reference proteome</keyword>
<dbReference type="STRING" id="7719.ENSCINP00000001141"/>
<reference evidence="6" key="2">
    <citation type="submission" date="2025-08" db="UniProtKB">
        <authorList>
            <consortium name="Ensembl"/>
        </authorList>
    </citation>
    <scope>IDENTIFICATION</scope>
</reference>
<feature type="region of interest" description="Disordered" evidence="4">
    <location>
        <begin position="226"/>
        <end position="253"/>
    </location>
</feature>
<protein>
    <submittedName>
        <fullName evidence="6">General transcription factor IIE subunit 1-like</fullName>
    </submittedName>
</protein>
<dbReference type="FunCoup" id="F6RRS1">
    <property type="interactions" value="579"/>
</dbReference>
<evidence type="ECO:0000313" key="6">
    <source>
        <dbReference type="Ensembl" id="ENSCINP00000001141.3"/>
    </source>
</evidence>
<evidence type="ECO:0000259" key="5">
    <source>
        <dbReference type="PROSITE" id="PS51344"/>
    </source>
</evidence>
<dbReference type="InterPro" id="IPR017919">
    <property type="entry name" value="TFIIE/TFIIEa_HTH"/>
</dbReference>
<dbReference type="HOGENOM" id="CLU_051021_0_0_1"/>
<sequence length="343" mass="39330">MLKFDKKQLRVVLNKLKNDKFLKSRSYVETQEDGKVTKQNYYYINYRTVANVIKYKLHHMHKRIETRERDSNNRPSFKCPTCGNTYSDLEVNQLIDPMFGTLNCVYCKTEVLEDKESASNQDARTSQARFNQQMEPLYKMLKEVENITLSQDILEPKPTLIPQLHPKYGMTRSAPKARASKPRSGEDWSSTRSDLNIDYKQEVIIDMGGGGKVEEEKKEMPRWLTESTVTGDSIQSYSNNGNEAPRLDDTDSKSTNNEVLQTLIVQERSKVTAAPSYHDNHDDASESDEFDDVTDDAVVMVAGKQYSYHEVANQGGALVELMTEAEKDEYIRIGQQVYEAMED</sequence>
<keyword evidence="3" id="KW-0804">Transcription</keyword>
<dbReference type="PROSITE" id="PS51344">
    <property type="entry name" value="HTH_TFE_IIE"/>
    <property type="match status" value="1"/>
</dbReference>
<dbReference type="Ensembl" id="ENSCINT00000001141.3">
    <property type="protein sequence ID" value="ENSCINP00000001141.3"/>
    <property type="gene ID" value="ENSCING00000000616.3"/>
</dbReference>
<feature type="domain" description="HTH TFE/IIEalpha-type" evidence="5">
    <location>
        <begin position="1"/>
        <end position="54"/>
    </location>
</feature>
<reference evidence="7" key="1">
    <citation type="journal article" date="2002" name="Science">
        <title>The draft genome of Ciona intestinalis: insights into chordate and vertebrate origins.</title>
        <authorList>
            <person name="Dehal P."/>
            <person name="Satou Y."/>
            <person name="Campbell R.K."/>
            <person name="Chapman J."/>
            <person name="Degnan B."/>
            <person name="De Tomaso A."/>
            <person name="Davidson B."/>
            <person name="Di Gregorio A."/>
            <person name="Gelpke M."/>
            <person name="Goodstein D.M."/>
            <person name="Harafuji N."/>
            <person name="Hastings K.E."/>
            <person name="Ho I."/>
            <person name="Hotta K."/>
            <person name="Huang W."/>
            <person name="Kawashima T."/>
            <person name="Lemaire P."/>
            <person name="Martinez D."/>
            <person name="Meinertzhagen I.A."/>
            <person name="Necula S."/>
            <person name="Nonaka M."/>
            <person name="Putnam N."/>
            <person name="Rash S."/>
            <person name="Saiga H."/>
            <person name="Satake M."/>
            <person name="Terry A."/>
            <person name="Yamada L."/>
            <person name="Wang H.G."/>
            <person name="Awazu S."/>
            <person name="Azumi K."/>
            <person name="Boore J."/>
            <person name="Branno M."/>
            <person name="Chin-Bow S."/>
            <person name="DeSantis R."/>
            <person name="Doyle S."/>
            <person name="Francino P."/>
            <person name="Keys D.N."/>
            <person name="Haga S."/>
            <person name="Hayashi H."/>
            <person name="Hino K."/>
            <person name="Imai K.S."/>
            <person name="Inaba K."/>
            <person name="Kano S."/>
            <person name="Kobayashi K."/>
            <person name="Kobayashi M."/>
            <person name="Lee B.I."/>
            <person name="Makabe K.W."/>
            <person name="Manohar C."/>
            <person name="Matassi G."/>
            <person name="Medina M."/>
            <person name="Mochizuki Y."/>
            <person name="Mount S."/>
            <person name="Morishita T."/>
            <person name="Miura S."/>
            <person name="Nakayama A."/>
            <person name="Nishizaka S."/>
            <person name="Nomoto H."/>
            <person name="Ohta F."/>
            <person name="Oishi K."/>
            <person name="Rigoutsos I."/>
            <person name="Sano M."/>
            <person name="Sasaki A."/>
            <person name="Sasakura Y."/>
            <person name="Shoguchi E."/>
            <person name="Shin-i T."/>
            <person name="Spagnuolo A."/>
            <person name="Stainier D."/>
            <person name="Suzuki M.M."/>
            <person name="Tassy O."/>
            <person name="Takatori N."/>
            <person name="Tokuoka M."/>
            <person name="Yagi K."/>
            <person name="Yoshizaki F."/>
            <person name="Wada S."/>
            <person name="Zhang C."/>
            <person name="Hyatt P.D."/>
            <person name="Larimer F."/>
            <person name="Detter C."/>
            <person name="Doggett N."/>
            <person name="Glavina T."/>
            <person name="Hawkins T."/>
            <person name="Richardson P."/>
            <person name="Lucas S."/>
            <person name="Kohara Y."/>
            <person name="Levine M."/>
            <person name="Satoh N."/>
            <person name="Rokhsar D.S."/>
        </authorList>
    </citation>
    <scope>NUCLEOTIDE SEQUENCE [LARGE SCALE GENOMIC DNA]</scope>
</reference>
<feature type="region of interest" description="Disordered" evidence="4">
    <location>
        <begin position="164"/>
        <end position="191"/>
    </location>
</feature>
<dbReference type="OMA" id="PAWMVHS"/>
<evidence type="ECO:0000313" key="7">
    <source>
        <dbReference type="Proteomes" id="UP000008144"/>
    </source>
</evidence>
<name>F6RRS1_CIOIN</name>
<organism evidence="6 7">
    <name type="scientific">Ciona intestinalis</name>
    <name type="common">Transparent sea squirt</name>
    <name type="synonym">Ascidia intestinalis</name>
    <dbReference type="NCBI Taxonomy" id="7719"/>
    <lineage>
        <taxon>Eukaryota</taxon>
        <taxon>Metazoa</taxon>
        <taxon>Chordata</taxon>
        <taxon>Tunicata</taxon>
        <taxon>Ascidiacea</taxon>
        <taxon>Phlebobranchia</taxon>
        <taxon>Cionidae</taxon>
        <taxon>Ciona</taxon>
    </lineage>
</organism>
<dbReference type="Pfam" id="PF11521">
    <property type="entry name" value="TFIIE-A_C"/>
    <property type="match status" value="1"/>
</dbReference>
<dbReference type="GeneTree" id="ENSGT00390000016696"/>
<dbReference type="Gene3D" id="6.10.140.1250">
    <property type="match status" value="1"/>
</dbReference>
<keyword evidence="2" id="KW-0805">Transcription regulation</keyword>
<proteinExistence type="inferred from homology"/>
<accession>F6RRS1</accession>
<dbReference type="Pfam" id="PF02002">
    <property type="entry name" value="TFIIE_alpha"/>
    <property type="match status" value="1"/>
</dbReference>